<comment type="similarity">
    <text evidence="2">Belongs to the TonB family.</text>
</comment>
<sequence>MRLWQNLTISILGHLGVACVLWATPLAIYRPPPWMEVRLISPADFHGRAEIPCDGNGAGEGGPAADDNIHAAPKEVCAVKQLPPPEQRPEEPKLEPPVRNRSVKKEKPPAKPKGASRVVPLAAIRADAQRPADPAESSAGEGAAAAGSHASIGPGTFASGTPSGGSVDAGAGAGSLSPGGPGEGVVDARFGAANGPRFHRLVKPRYPSVARQLGKEGTVVLRVTIDEKGRAIHVEVLTRAGSGFEEEAILAVRESTFTPARLNGHAVKSRAVLPIRFALTNSG</sequence>
<keyword evidence="7" id="KW-0653">Protein transport</keyword>
<name>A0LFI9_SYNFM</name>
<dbReference type="GO" id="GO:0005886">
    <property type="term" value="C:plasma membrane"/>
    <property type="evidence" value="ECO:0007669"/>
    <property type="project" value="UniProtKB-SubCell"/>
</dbReference>
<dbReference type="GO" id="GO:0015891">
    <property type="term" value="P:siderophore transport"/>
    <property type="evidence" value="ECO:0007669"/>
    <property type="project" value="InterPro"/>
</dbReference>
<keyword evidence="5" id="KW-0997">Cell inner membrane</keyword>
<dbReference type="RefSeq" id="WP_011697364.1">
    <property type="nucleotide sequence ID" value="NC_008554.1"/>
</dbReference>
<proteinExistence type="inferred from homology"/>
<feature type="region of interest" description="Disordered" evidence="10">
    <location>
        <begin position="81"/>
        <end position="182"/>
    </location>
</feature>
<dbReference type="GO" id="GO:0031992">
    <property type="term" value="F:energy transducer activity"/>
    <property type="evidence" value="ECO:0007669"/>
    <property type="project" value="InterPro"/>
</dbReference>
<evidence type="ECO:0000313" key="12">
    <source>
        <dbReference type="EMBL" id="ABK16191.1"/>
    </source>
</evidence>
<evidence type="ECO:0000256" key="1">
    <source>
        <dbReference type="ARBA" id="ARBA00004383"/>
    </source>
</evidence>
<evidence type="ECO:0000256" key="2">
    <source>
        <dbReference type="ARBA" id="ARBA00006555"/>
    </source>
</evidence>
<organism evidence="12 13">
    <name type="scientific">Syntrophobacter fumaroxidans (strain DSM 10017 / MPOB)</name>
    <dbReference type="NCBI Taxonomy" id="335543"/>
    <lineage>
        <taxon>Bacteria</taxon>
        <taxon>Pseudomonadati</taxon>
        <taxon>Thermodesulfobacteriota</taxon>
        <taxon>Syntrophobacteria</taxon>
        <taxon>Syntrophobacterales</taxon>
        <taxon>Syntrophobacteraceae</taxon>
        <taxon>Syntrophobacter</taxon>
    </lineage>
</organism>
<dbReference type="InterPro" id="IPR051045">
    <property type="entry name" value="TonB-dependent_transducer"/>
</dbReference>
<dbReference type="PANTHER" id="PTHR33446:SF14">
    <property type="entry name" value="PROTEIN TONB"/>
    <property type="match status" value="1"/>
</dbReference>
<evidence type="ECO:0000256" key="6">
    <source>
        <dbReference type="ARBA" id="ARBA00022692"/>
    </source>
</evidence>
<feature type="compositionally biased region" description="Low complexity" evidence="10">
    <location>
        <begin position="135"/>
        <end position="153"/>
    </location>
</feature>
<evidence type="ECO:0000256" key="4">
    <source>
        <dbReference type="ARBA" id="ARBA00022475"/>
    </source>
</evidence>
<dbReference type="PROSITE" id="PS51257">
    <property type="entry name" value="PROKAR_LIPOPROTEIN"/>
    <property type="match status" value="1"/>
</dbReference>
<evidence type="ECO:0000256" key="8">
    <source>
        <dbReference type="ARBA" id="ARBA00022989"/>
    </source>
</evidence>
<dbReference type="Proteomes" id="UP000001784">
    <property type="component" value="Chromosome"/>
</dbReference>
<accession>A0LFI9</accession>
<gene>
    <name evidence="12" type="ordered locus">Sfum_0491</name>
</gene>
<feature type="compositionally biased region" description="Basic and acidic residues" evidence="10">
    <location>
        <begin position="87"/>
        <end position="109"/>
    </location>
</feature>
<dbReference type="PROSITE" id="PS52015">
    <property type="entry name" value="TONB_CTD"/>
    <property type="match status" value="1"/>
</dbReference>
<dbReference type="OrthoDB" id="15637at2"/>
<dbReference type="PRINTS" id="PR01374">
    <property type="entry name" value="TONBPROTEIN"/>
</dbReference>
<evidence type="ECO:0000256" key="9">
    <source>
        <dbReference type="ARBA" id="ARBA00023136"/>
    </source>
</evidence>
<keyword evidence="4" id="KW-1003">Cell membrane</keyword>
<keyword evidence="9" id="KW-0472">Membrane</keyword>
<feature type="compositionally biased region" description="Gly residues" evidence="10">
    <location>
        <begin position="171"/>
        <end position="182"/>
    </location>
</feature>
<protein>
    <submittedName>
        <fullName evidence="12">TonB family protein</fullName>
    </submittedName>
</protein>
<dbReference type="EMBL" id="CP000478">
    <property type="protein sequence ID" value="ABK16191.1"/>
    <property type="molecule type" value="Genomic_DNA"/>
</dbReference>
<dbReference type="GO" id="GO:0055085">
    <property type="term" value="P:transmembrane transport"/>
    <property type="evidence" value="ECO:0007669"/>
    <property type="project" value="InterPro"/>
</dbReference>
<keyword evidence="3" id="KW-0813">Transport</keyword>
<dbReference type="STRING" id="335543.Sfum_0491"/>
<comment type="subcellular location">
    <subcellularLocation>
        <location evidence="1">Cell inner membrane</location>
        <topology evidence="1">Single-pass membrane protein</topology>
        <orientation evidence="1">Periplasmic side</orientation>
    </subcellularLocation>
</comment>
<evidence type="ECO:0000256" key="3">
    <source>
        <dbReference type="ARBA" id="ARBA00022448"/>
    </source>
</evidence>
<dbReference type="InterPro" id="IPR037682">
    <property type="entry name" value="TonB_C"/>
</dbReference>
<dbReference type="InterPro" id="IPR006260">
    <property type="entry name" value="TonB/TolA_C"/>
</dbReference>
<keyword evidence="13" id="KW-1185">Reference proteome</keyword>
<evidence type="ECO:0000256" key="10">
    <source>
        <dbReference type="SAM" id="MobiDB-lite"/>
    </source>
</evidence>
<dbReference type="eggNOG" id="COG0810">
    <property type="taxonomic scope" value="Bacteria"/>
</dbReference>
<dbReference type="NCBIfam" id="TIGR01352">
    <property type="entry name" value="tonB_Cterm"/>
    <property type="match status" value="1"/>
</dbReference>
<dbReference type="AlphaFoldDB" id="A0LFI9"/>
<evidence type="ECO:0000256" key="5">
    <source>
        <dbReference type="ARBA" id="ARBA00022519"/>
    </source>
</evidence>
<feature type="domain" description="TonB C-terminal" evidence="11">
    <location>
        <begin position="191"/>
        <end position="283"/>
    </location>
</feature>
<evidence type="ECO:0000313" key="13">
    <source>
        <dbReference type="Proteomes" id="UP000001784"/>
    </source>
</evidence>
<dbReference type="GO" id="GO:0015031">
    <property type="term" value="P:protein transport"/>
    <property type="evidence" value="ECO:0007669"/>
    <property type="project" value="UniProtKB-KW"/>
</dbReference>
<dbReference type="KEGG" id="sfu:Sfum_0491"/>
<dbReference type="InterPro" id="IPR003538">
    <property type="entry name" value="TonB"/>
</dbReference>
<dbReference type="Gene3D" id="3.30.1150.10">
    <property type="match status" value="1"/>
</dbReference>
<keyword evidence="6" id="KW-0812">Transmembrane</keyword>
<keyword evidence="8" id="KW-1133">Transmembrane helix</keyword>
<dbReference type="Pfam" id="PF03544">
    <property type="entry name" value="TonB_C"/>
    <property type="match status" value="1"/>
</dbReference>
<dbReference type="SUPFAM" id="SSF74653">
    <property type="entry name" value="TolA/TonB C-terminal domain"/>
    <property type="match status" value="1"/>
</dbReference>
<evidence type="ECO:0000256" key="7">
    <source>
        <dbReference type="ARBA" id="ARBA00022927"/>
    </source>
</evidence>
<evidence type="ECO:0000259" key="11">
    <source>
        <dbReference type="PROSITE" id="PS52015"/>
    </source>
</evidence>
<dbReference type="HOGENOM" id="CLU_983288_0_0_7"/>
<dbReference type="PANTHER" id="PTHR33446">
    <property type="entry name" value="PROTEIN TONB-RELATED"/>
    <property type="match status" value="1"/>
</dbReference>
<dbReference type="InParanoid" id="A0LFI9"/>
<reference evidence="12 13" key="1">
    <citation type="submission" date="2006-10" db="EMBL/GenBank/DDBJ databases">
        <title>Complete sequence of Syntrophobacter fumaroxidans MPOB.</title>
        <authorList>
            <consortium name="US DOE Joint Genome Institute"/>
            <person name="Copeland A."/>
            <person name="Lucas S."/>
            <person name="Lapidus A."/>
            <person name="Barry K."/>
            <person name="Detter J.C."/>
            <person name="Glavina del Rio T."/>
            <person name="Hammon N."/>
            <person name="Israni S."/>
            <person name="Pitluck S."/>
            <person name="Goltsman E.G."/>
            <person name="Martinez M."/>
            <person name="Schmutz J."/>
            <person name="Larimer F."/>
            <person name="Land M."/>
            <person name="Hauser L."/>
            <person name="Kyrpides N."/>
            <person name="Kim E."/>
            <person name="Boone D.R."/>
            <person name="Brockman F."/>
            <person name="Culley D."/>
            <person name="Ferry J."/>
            <person name="Gunsalus R."/>
            <person name="McInerney M.J."/>
            <person name="Morrison M."/>
            <person name="Plugge C."/>
            <person name="Rohlin L."/>
            <person name="Scholten J."/>
            <person name="Sieber J."/>
            <person name="Stams A.J.M."/>
            <person name="Worm P."/>
            <person name="Henstra A.M."/>
            <person name="Richardson P."/>
        </authorList>
    </citation>
    <scope>NUCLEOTIDE SEQUENCE [LARGE SCALE GENOMIC DNA]</scope>
    <source>
        <strain evidence="13">DSM 10017 / MPOB</strain>
    </source>
</reference>
<dbReference type="GO" id="GO:0030288">
    <property type="term" value="C:outer membrane-bounded periplasmic space"/>
    <property type="evidence" value="ECO:0007669"/>
    <property type="project" value="InterPro"/>
</dbReference>